<dbReference type="PANTHER" id="PTHR37535">
    <property type="entry name" value="FLUG DOMAIN PROTEIN"/>
    <property type="match status" value="1"/>
</dbReference>
<proteinExistence type="predicted"/>
<protein>
    <submittedName>
        <fullName evidence="1">Uncharacterized protein</fullName>
    </submittedName>
</protein>
<evidence type="ECO:0000313" key="1">
    <source>
        <dbReference type="EMBL" id="GFF70800.1"/>
    </source>
</evidence>
<accession>A0ABQ1A0R1</accession>
<organism evidence="1 2">
    <name type="scientific">Aspergillus udagawae</name>
    <dbReference type="NCBI Taxonomy" id="91492"/>
    <lineage>
        <taxon>Eukaryota</taxon>
        <taxon>Fungi</taxon>
        <taxon>Dikarya</taxon>
        <taxon>Ascomycota</taxon>
        <taxon>Pezizomycotina</taxon>
        <taxon>Eurotiomycetes</taxon>
        <taxon>Eurotiomycetidae</taxon>
        <taxon>Eurotiales</taxon>
        <taxon>Aspergillaceae</taxon>
        <taxon>Aspergillus</taxon>
        <taxon>Aspergillus subgen. Fumigati</taxon>
    </lineage>
</organism>
<evidence type="ECO:0000313" key="2">
    <source>
        <dbReference type="Proteomes" id="UP000465266"/>
    </source>
</evidence>
<dbReference type="PANTHER" id="PTHR37535:SF3">
    <property type="entry name" value="FLUG DOMAIN-CONTAINING PROTEIN"/>
    <property type="match status" value="1"/>
</dbReference>
<dbReference type="Proteomes" id="UP000465266">
    <property type="component" value="Unassembled WGS sequence"/>
</dbReference>
<gene>
    <name evidence="1" type="ORF">IFM53868_00402</name>
</gene>
<dbReference type="EMBL" id="BLKG01000002">
    <property type="protein sequence ID" value="GFF70800.1"/>
    <property type="molecule type" value="Genomic_DNA"/>
</dbReference>
<reference evidence="1 2" key="1">
    <citation type="submission" date="2020-01" db="EMBL/GenBank/DDBJ databases">
        <title>Draft genome sequence of Aspergillus udagawae IFM 53868.</title>
        <authorList>
            <person name="Takahashi H."/>
            <person name="Yaguchi T."/>
        </authorList>
    </citation>
    <scope>NUCLEOTIDE SEQUENCE [LARGE SCALE GENOMIC DNA]</scope>
    <source>
        <strain evidence="1 2">IFM 53868</strain>
    </source>
</reference>
<keyword evidence="2" id="KW-1185">Reference proteome</keyword>
<sequence>MFLEIDKERLEKVVRERQRLAESRGFTLDYQLQQEQKENVICHPRLAPATDEKYDRAVFNWVVWRLSRNESATTNFSKDEPDPSPQILKLFAEEFIVTRKRGLPSQKTACHNFTSFTSKWERETSRTLPKQVKDDVLNFIKDDLTKKWGLPTKPREVFLVTAKDIEYLLRRLFGDDSHDYVHEWARV</sequence>
<name>A0ABQ1A0R1_9EURO</name>
<comment type="caution">
    <text evidence="1">The sequence shown here is derived from an EMBL/GenBank/DDBJ whole genome shotgun (WGS) entry which is preliminary data.</text>
</comment>